<dbReference type="EMBL" id="AP027151">
    <property type="protein sequence ID" value="BDV42170.1"/>
    <property type="molecule type" value="Genomic_DNA"/>
</dbReference>
<name>A0ABN6VST2_9BACT</name>
<evidence type="ECO:0000256" key="1">
    <source>
        <dbReference type="SAM" id="SignalP"/>
    </source>
</evidence>
<evidence type="ECO:0000313" key="3">
    <source>
        <dbReference type="Proteomes" id="UP001317705"/>
    </source>
</evidence>
<evidence type="ECO:0008006" key="4">
    <source>
        <dbReference type="Google" id="ProtNLM"/>
    </source>
</evidence>
<dbReference type="Proteomes" id="UP001317705">
    <property type="component" value="Chromosome"/>
</dbReference>
<organism evidence="2 3">
    <name type="scientific">Geotalea uraniireducens</name>
    <dbReference type="NCBI Taxonomy" id="351604"/>
    <lineage>
        <taxon>Bacteria</taxon>
        <taxon>Pseudomonadati</taxon>
        <taxon>Thermodesulfobacteriota</taxon>
        <taxon>Desulfuromonadia</taxon>
        <taxon>Geobacterales</taxon>
        <taxon>Geobacteraceae</taxon>
        <taxon>Geotalea</taxon>
    </lineage>
</organism>
<reference evidence="2 3" key="1">
    <citation type="submission" date="2022-12" db="EMBL/GenBank/DDBJ databases">
        <title>Polyphasic characterization of Geotalea uranireducens NIT-SL11 newly isolated from a complex of sewage sludge and microbially reduced graphene oxide.</title>
        <authorList>
            <person name="Xie L."/>
            <person name="Yoshida N."/>
            <person name="Meng L."/>
        </authorList>
    </citation>
    <scope>NUCLEOTIDE SEQUENCE [LARGE SCALE GENOMIC DNA]</scope>
    <source>
        <strain evidence="2 3">NIT-SL11</strain>
    </source>
</reference>
<proteinExistence type="predicted"/>
<keyword evidence="1" id="KW-0732">Signal</keyword>
<feature type="chain" id="PRO_5045117976" description="DUF3187 family protein" evidence="1">
    <location>
        <begin position="22"/>
        <end position="349"/>
    </location>
</feature>
<evidence type="ECO:0000313" key="2">
    <source>
        <dbReference type="EMBL" id="BDV42170.1"/>
    </source>
</evidence>
<protein>
    <recommendedName>
        <fullName evidence="4">DUF3187 family protein</fullName>
    </recommendedName>
</protein>
<feature type="signal peptide" evidence="1">
    <location>
        <begin position="1"/>
        <end position="21"/>
    </location>
</feature>
<accession>A0ABN6VST2</accession>
<keyword evidence="3" id="KW-1185">Reference proteome</keyword>
<gene>
    <name evidence="2" type="ORF">GURASL_10930</name>
</gene>
<sequence length="349" mass="39138">MKQFCAALLLILLLFPRPLRAAGEAPAAAPAGARNGVEERPWLLNLTQFAFYPLPELTKGEPTGKRLSGKVTTGFQYDTNVPLVAEGVAIQGAEKTKDGRWVAGLRANLALLKDERADAALTYSFFQSCHFELDDFNMTQNFVELSGGYRLTPRLSLRGYYAFHHLLVGGDTFDTFHIVGPSLIIQEGSGFSTAIDYRYRDTVYRNVSIYTTNADRSSGNNLVGISQNIPLGAAALLRVGYTHDEDDTRREYLTYSGNKWFSELSLILPHDSLFDVYGEIQDKDYAADFPYPISTRRADTTYTVAVTAATYFAEQYGLSLRVLYYRNKSNISYFDYERIVPSILFDAKF</sequence>
<dbReference type="RefSeq" id="WP_282002453.1">
    <property type="nucleotide sequence ID" value="NZ_AP027151.1"/>
</dbReference>